<evidence type="ECO:0000313" key="2">
    <source>
        <dbReference type="Proteomes" id="UP000217446"/>
    </source>
</evidence>
<comment type="caution">
    <text evidence="1">The sequence shown here is derived from an EMBL/GenBank/DDBJ whole genome shotgun (WGS) entry which is preliminary data.</text>
</comment>
<name>A0A250VQ32_STROL</name>
<sequence length="55" mass="5980">MKDFARDTGTEPHAIHTVDAPALPADGTWRLHVMENTPGIFTVDPGCLDGRSLTF</sequence>
<organism evidence="1 2">
    <name type="scientific">Streptomyces olivochromogenes</name>
    <dbReference type="NCBI Taxonomy" id="1963"/>
    <lineage>
        <taxon>Bacteria</taxon>
        <taxon>Bacillati</taxon>
        <taxon>Actinomycetota</taxon>
        <taxon>Actinomycetes</taxon>
        <taxon>Kitasatosporales</taxon>
        <taxon>Streptomycetaceae</taxon>
        <taxon>Streptomyces</taxon>
    </lineage>
</organism>
<dbReference type="EMBL" id="BDQI01000024">
    <property type="protein sequence ID" value="GAX56189.1"/>
    <property type="molecule type" value="Genomic_DNA"/>
</dbReference>
<dbReference type="AlphaFoldDB" id="A0A250VQ32"/>
<reference evidence="2" key="1">
    <citation type="submission" date="2017-05" db="EMBL/GenBank/DDBJ databases">
        <title>Streptomyces olivochromogenes NBRC 3561 whole genome shotgun sequence.</title>
        <authorList>
            <person name="Dohra H."/>
            <person name="Kodani S."/>
        </authorList>
    </citation>
    <scope>NUCLEOTIDE SEQUENCE [LARGE SCALE GENOMIC DNA]</scope>
    <source>
        <strain evidence="2">NBRC 3561</strain>
    </source>
</reference>
<proteinExistence type="predicted"/>
<protein>
    <submittedName>
        <fullName evidence="1">Uncharacterized protein</fullName>
    </submittedName>
</protein>
<evidence type="ECO:0000313" key="1">
    <source>
        <dbReference type="EMBL" id="GAX56189.1"/>
    </source>
</evidence>
<dbReference type="RefSeq" id="WP_159064542.1">
    <property type="nucleotide sequence ID" value="NZ_BDQI01000024.1"/>
</dbReference>
<gene>
    <name evidence="1" type="ORF">SO3561_07756</name>
</gene>
<dbReference type="Proteomes" id="UP000217446">
    <property type="component" value="Unassembled WGS sequence"/>
</dbReference>
<accession>A0A250VQ32</accession>
<keyword evidence="2" id="KW-1185">Reference proteome</keyword>